<evidence type="ECO:0000313" key="1">
    <source>
        <dbReference type="EMBL" id="EZH73047.1"/>
    </source>
</evidence>
<dbReference type="NCBIfam" id="TIGR03519">
    <property type="entry name" value="T9SS_PorP_fam"/>
    <property type="match status" value="1"/>
</dbReference>
<dbReference type="eggNOG" id="COG3064">
    <property type="taxonomic scope" value="Bacteria"/>
</dbReference>
<dbReference type="Proteomes" id="UP000023541">
    <property type="component" value="Unassembled WGS sequence"/>
</dbReference>
<reference evidence="1 2" key="1">
    <citation type="submission" date="2014-04" db="EMBL/GenBank/DDBJ databases">
        <title>Aquimarina sp. 22II-S11-z7 Genome Sequencing.</title>
        <authorList>
            <person name="Lai Q."/>
        </authorList>
    </citation>
    <scope>NUCLEOTIDE SEQUENCE [LARGE SCALE GENOMIC DNA]</scope>
    <source>
        <strain evidence="1 2">22II-S11-z7</strain>
    </source>
</reference>
<dbReference type="STRING" id="1317122.ATO12_18705"/>
<dbReference type="OrthoDB" id="1172751at2"/>
<dbReference type="Pfam" id="PF11751">
    <property type="entry name" value="PorP_SprF"/>
    <property type="match status" value="1"/>
</dbReference>
<dbReference type="InterPro" id="IPR019861">
    <property type="entry name" value="PorP/SprF_Bacteroidetes"/>
</dbReference>
<dbReference type="EMBL" id="AQRA01000006">
    <property type="protein sequence ID" value="EZH73047.1"/>
    <property type="molecule type" value="Genomic_DNA"/>
</dbReference>
<organism evidence="1 2">
    <name type="scientific">Aquimarina atlantica</name>
    <dbReference type="NCBI Taxonomy" id="1317122"/>
    <lineage>
        <taxon>Bacteria</taxon>
        <taxon>Pseudomonadati</taxon>
        <taxon>Bacteroidota</taxon>
        <taxon>Flavobacteriia</taxon>
        <taxon>Flavobacteriales</taxon>
        <taxon>Flavobacteriaceae</taxon>
        <taxon>Aquimarina</taxon>
    </lineage>
</organism>
<gene>
    <name evidence="1" type="ORF">ATO12_18705</name>
</gene>
<proteinExistence type="predicted"/>
<sequence length="308" mass="34164">MKKVYILLIVAILSKGFLCPIFGQQTPVFANYNYNTVIINPAHAGFYPDSDITLTNRGYLNQLDGSPRNIGLTVNSPLRSKNMGLGAGVYSDQVGVTTTTSLFGAYAYKIVFDHNYNQARWWSYNPNVLSFGITGGAMIYNENLLELGIDNDPNFANNINTVIPTLGVGILYNREHIYIGASAPNLLGDSLSSEDNINLETPYYAYAGYRFFASRFKEVLITPSVLVKYVSGAPIQVDVNTTVNYKNKIEIGAGYRTSSSMNFLAGFYISNHLRVLYNYNQTLRDTPINNTHGIILSYRLGDGFGNKK</sequence>
<keyword evidence="2" id="KW-1185">Reference proteome</keyword>
<evidence type="ECO:0000313" key="2">
    <source>
        <dbReference type="Proteomes" id="UP000023541"/>
    </source>
</evidence>
<dbReference type="AlphaFoldDB" id="A0A023BST5"/>
<accession>A0A023BST5</accession>
<dbReference type="RefSeq" id="WP_034242816.1">
    <property type="nucleotide sequence ID" value="NZ_AQRA01000006.1"/>
</dbReference>
<protein>
    <submittedName>
        <fullName evidence="1">Membrane protein</fullName>
    </submittedName>
</protein>
<comment type="caution">
    <text evidence="1">The sequence shown here is derived from an EMBL/GenBank/DDBJ whole genome shotgun (WGS) entry which is preliminary data.</text>
</comment>
<name>A0A023BST5_9FLAO</name>